<protein>
    <submittedName>
        <fullName evidence="2">Cyclopropane-fatty-acyl-phospholipid synthase</fullName>
    </submittedName>
</protein>
<evidence type="ECO:0000256" key="1">
    <source>
        <dbReference type="ARBA" id="ARBA00010815"/>
    </source>
</evidence>
<proteinExistence type="inferred from homology"/>
<gene>
    <name evidence="2" type="ORF">AMSG_00524</name>
</gene>
<dbReference type="CDD" id="cd02440">
    <property type="entry name" value="AdoMet_MTases"/>
    <property type="match status" value="1"/>
</dbReference>
<dbReference type="InterPro" id="IPR029063">
    <property type="entry name" value="SAM-dependent_MTases_sf"/>
</dbReference>
<dbReference type="RefSeq" id="XP_013762798.1">
    <property type="nucleotide sequence ID" value="XM_013907344.1"/>
</dbReference>
<name>A0A0L0D8N9_THETB</name>
<sequence>MATDWLLERGLLPDFLIRMGIRRQLGQRLEQEMRSDESEAAEAKANYVAKLKQMPIAVATDDANEQHYEVDDRFYQICLGKNLKYSSSIYPEGVTTLDAAEDAMLELTCSRARLDNGLNILELGCGWGSLSLFMAAKFPGSTITSVSNSKTQKKYIDDTAAERGLTNLTVITCDINDLDLDESVYDRVVSVEMFEHMKNYQVLMGNISRWLVPDGMLFVHIFVHRTVAYDFEQDSWMGRYFFTGGTMPSDDLLLYFQDAMAITQHWRVDGRHYAHTCEDWLRNMDNNAAEVREIFAQCYGDEATKFFNYWRVFYLACAELFAYNNGQEWFVSHYLFTNKKNQ</sequence>
<accession>A0A0L0D8N9</accession>
<dbReference type="OrthoDB" id="506498at2759"/>
<dbReference type="Pfam" id="PF02353">
    <property type="entry name" value="CMAS"/>
    <property type="match status" value="1"/>
</dbReference>
<evidence type="ECO:0000313" key="2">
    <source>
        <dbReference type="EMBL" id="KNC48747.1"/>
    </source>
</evidence>
<dbReference type="EMBL" id="GL349434">
    <property type="protein sequence ID" value="KNC48747.1"/>
    <property type="molecule type" value="Genomic_DNA"/>
</dbReference>
<dbReference type="Gene3D" id="3.40.50.150">
    <property type="entry name" value="Vaccinia Virus protein VP39"/>
    <property type="match status" value="1"/>
</dbReference>
<evidence type="ECO:0000313" key="3">
    <source>
        <dbReference type="Proteomes" id="UP000054408"/>
    </source>
</evidence>
<dbReference type="AlphaFoldDB" id="A0A0L0D8N9"/>
<comment type="similarity">
    <text evidence="1">Belongs to the CFA/CMAS family.</text>
</comment>
<dbReference type="PANTHER" id="PTHR43832">
    <property type="match status" value="1"/>
</dbReference>
<dbReference type="OMA" id="IAQHFFT"/>
<keyword evidence="3" id="KW-1185">Reference proteome</keyword>
<dbReference type="SUPFAM" id="SSF53335">
    <property type="entry name" value="S-adenosyl-L-methionine-dependent methyltransferases"/>
    <property type="match status" value="1"/>
</dbReference>
<dbReference type="STRING" id="461836.A0A0L0D8N9"/>
<dbReference type="Proteomes" id="UP000054408">
    <property type="component" value="Unassembled WGS sequence"/>
</dbReference>
<dbReference type="PANTHER" id="PTHR43832:SF1">
    <property type="entry name" value="S-ADENOSYL-L-METHIONINE-DEPENDENT METHYLTRANSFERASES SUPERFAMILY PROTEIN"/>
    <property type="match status" value="1"/>
</dbReference>
<organism evidence="2 3">
    <name type="scientific">Thecamonas trahens ATCC 50062</name>
    <dbReference type="NCBI Taxonomy" id="461836"/>
    <lineage>
        <taxon>Eukaryota</taxon>
        <taxon>Apusozoa</taxon>
        <taxon>Apusomonadida</taxon>
        <taxon>Apusomonadidae</taxon>
        <taxon>Thecamonas</taxon>
    </lineage>
</organism>
<dbReference type="GeneID" id="25560327"/>
<dbReference type="FunFam" id="3.40.50.150:FF:000554">
    <property type="entry name" value="Cation-transporting ATPase"/>
    <property type="match status" value="1"/>
</dbReference>
<dbReference type="eggNOG" id="ENOG502QQW3">
    <property type="taxonomic scope" value="Eukaryota"/>
</dbReference>
<reference evidence="2 3" key="1">
    <citation type="submission" date="2010-05" db="EMBL/GenBank/DDBJ databases">
        <title>The Genome Sequence of Thecamonas trahens ATCC 50062.</title>
        <authorList>
            <consortium name="The Broad Institute Genome Sequencing Platform"/>
            <person name="Russ C."/>
            <person name="Cuomo C."/>
            <person name="Shea T."/>
            <person name="Young S.K."/>
            <person name="Zeng Q."/>
            <person name="Koehrsen M."/>
            <person name="Haas B."/>
            <person name="Borodovsky M."/>
            <person name="Guigo R."/>
            <person name="Alvarado L."/>
            <person name="Berlin A."/>
            <person name="Bochicchio J."/>
            <person name="Borenstein D."/>
            <person name="Chapman S."/>
            <person name="Chen Z."/>
            <person name="Freedman E."/>
            <person name="Gellesch M."/>
            <person name="Goldberg J."/>
            <person name="Griggs A."/>
            <person name="Gujja S."/>
            <person name="Heilman E."/>
            <person name="Heiman D."/>
            <person name="Hepburn T."/>
            <person name="Howarth C."/>
            <person name="Jen D."/>
            <person name="Larson L."/>
            <person name="Mehta T."/>
            <person name="Park D."/>
            <person name="Pearson M."/>
            <person name="Roberts A."/>
            <person name="Saif S."/>
            <person name="Shenoy N."/>
            <person name="Sisk P."/>
            <person name="Stolte C."/>
            <person name="Sykes S."/>
            <person name="Thomson T."/>
            <person name="Walk T."/>
            <person name="White J."/>
            <person name="Yandava C."/>
            <person name="Burger G."/>
            <person name="Gray M.W."/>
            <person name="Holland P.W.H."/>
            <person name="King N."/>
            <person name="Lang F.B.F."/>
            <person name="Roger A.J."/>
            <person name="Ruiz-Trillo I."/>
            <person name="Lander E."/>
            <person name="Nusbaum C."/>
        </authorList>
    </citation>
    <scope>NUCLEOTIDE SEQUENCE [LARGE SCALE GENOMIC DNA]</scope>
    <source>
        <strain evidence="2 3">ATCC 50062</strain>
    </source>
</reference>